<reference evidence="2 3" key="1">
    <citation type="journal article" date="2016" name="Genome Announc.">
        <title>Complete Genome Sequences of Aerococcus christensenii CCUG 28831T, Aerococcus sanguinicola CCUG 43001T, Aerococcus urinae CCUG 36881T, Aerococcus urinaeequi CCUG 28094T, Aerococcus urinaehominis CCUG 42038 BT, and Aerococcus viridans CCUG 4311T.</title>
        <authorList>
            <person name="Carkaci D."/>
            <person name="Dargis R."/>
            <person name="Nielsen X.C."/>
            <person name="Skovgaard O."/>
            <person name="Fuursted K."/>
            <person name="Christensen J.J."/>
        </authorList>
    </citation>
    <scope>NUCLEOTIDE SEQUENCE [LARGE SCALE GENOMIC DNA]</scope>
    <source>
        <strain evidence="2 3">CCUG42038B</strain>
    </source>
</reference>
<dbReference type="Pfam" id="PF12146">
    <property type="entry name" value="Hydrolase_4"/>
    <property type="match status" value="1"/>
</dbReference>
<feature type="domain" description="Serine aminopeptidase S33" evidence="1">
    <location>
        <begin position="13"/>
        <end position="228"/>
    </location>
</feature>
<dbReference type="PANTHER" id="PTHR11614">
    <property type="entry name" value="PHOSPHOLIPASE-RELATED"/>
    <property type="match status" value="1"/>
</dbReference>
<proteinExistence type="predicted"/>
<dbReference type="EMBL" id="CP014163">
    <property type="protein sequence ID" value="AMB98787.1"/>
    <property type="molecule type" value="Genomic_DNA"/>
</dbReference>
<dbReference type="RefSeq" id="WP_067977491.1">
    <property type="nucleotide sequence ID" value="NZ_CP014163.1"/>
</dbReference>
<dbReference type="GO" id="GO:0052689">
    <property type="term" value="F:carboxylic ester hydrolase activity"/>
    <property type="evidence" value="ECO:0007669"/>
    <property type="project" value="InterPro"/>
</dbReference>
<name>A0A0X8FKA1_9LACT</name>
<sequence length="252" mass="27955">MKLPQPFLFNSEDAKRAILLLHAYTGSANDVRMLGRALNRAGYTVYAPHLSGHATADVFDLVDFSASQWVADGQAAYEKLKNQGYQEIAIFGLSLGGVIATQLVINNPEVLAGGVFCSPIMTEDLKQTQVPSQFVQYTKQVLKAQEFNQMDIERALEKIQPGLEQTLNSINSLQAQIRQDLEKISCPFFIADAGQDELISHQSGADLNKVLVNAQTDYHHYPESGHVVTVGPTRRQLEADLITFLDHLAWRN</sequence>
<evidence type="ECO:0000313" key="3">
    <source>
        <dbReference type="Proteomes" id="UP000062260"/>
    </source>
</evidence>
<dbReference type="InterPro" id="IPR022742">
    <property type="entry name" value="Hydrolase_4"/>
</dbReference>
<gene>
    <name evidence="2" type="ORF">AWM75_01710</name>
</gene>
<organism evidence="2 3">
    <name type="scientific">Aerococcus urinaehominis</name>
    <dbReference type="NCBI Taxonomy" id="128944"/>
    <lineage>
        <taxon>Bacteria</taxon>
        <taxon>Bacillati</taxon>
        <taxon>Bacillota</taxon>
        <taxon>Bacilli</taxon>
        <taxon>Lactobacillales</taxon>
        <taxon>Aerococcaceae</taxon>
        <taxon>Aerococcus</taxon>
    </lineage>
</organism>
<dbReference type="AlphaFoldDB" id="A0A0X8FKA1"/>
<dbReference type="Gene3D" id="3.40.50.1820">
    <property type="entry name" value="alpha/beta hydrolase"/>
    <property type="match status" value="1"/>
</dbReference>
<keyword evidence="3" id="KW-1185">Reference proteome</keyword>
<dbReference type="SUPFAM" id="SSF53474">
    <property type="entry name" value="alpha/beta-Hydrolases"/>
    <property type="match status" value="1"/>
</dbReference>
<dbReference type="InterPro" id="IPR012354">
    <property type="entry name" value="Esterase_lipase"/>
</dbReference>
<dbReference type="OrthoDB" id="9800213at2"/>
<reference evidence="3" key="2">
    <citation type="submission" date="2016-01" db="EMBL/GenBank/DDBJ databases">
        <title>Six Aerococcus type strain genome sequencing and assembly using PacBio and Illumina Hiseq.</title>
        <authorList>
            <person name="Carkaci D."/>
            <person name="Dargis R."/>
            <person name="Nielsen X.C."/>
            <person name="Skovgaard O."/>
            <person name="Fuursted K."/>
            <person name="Christensen J.J."/>
        </authorList>
    </citation>
    <scope>NUCLEOTIDE SEQUENCE [LARGE SCALE GENOMIC DNA]</scope>
    <source>
        <strain evidence="3">CCUG42038B</strain>
    </source>
</reference>
<dbReference type="STRING" id="128944.AWM75_01710"/>
<evidence type="ECO:0000259" key="1">
    <source>
        <dbReference type="Pfam" id="PF12146"/>
    </source>
</evidence>
<dbReference type="InterPro" id="IPR029058">
    <property type="entry name" value="AB_hydrolase_fold"/>
</dbReference>
<evidence type="ECO:0000313" key="2">
    <source>
        <dbReference type="EMBL" id="AMB98787.1"/>
    </source>
</evidence>
<dbReference type="PIRSF" id="PIRSF017388">
    <property type="entry name" value="Esterase_lipase"/>
    <property type="match status" value="1"/>
</dbReference>
<accession>A0A0X8FKA1</accession>
<protein>
    <recommendedName>
        <fullName evidence="1">Serine aminopeptidase S33 domain-containing protein</fullName>
    </recommendedName>
</protein>
<dbReference type="InterPro" id="IPR051044">
    <property type="entry name" value="MAG_DAG_Lipase"/>
</dbReference>
<dbReference type="KEGG" id="auh:AWM75_01710"/>
<dbReference type="Proteomes" id="UP000062260">
    <property type="component" value="Chromosome"/>
</dbReference>